<dbReference type="EMBL" id="CP000155">
    <property type="protein sequence ID" value="ABC28285.1"/>
    <property type="molecule type" value="Genomic_DNA"/>
</dbReference>
<name>Q2SM39_HAHCH</name>
<dbReference type="eggNOG" id="ENOG502Z9AA">
    <property type="taxonomic scope" value="Bacteria"/>
</dbReference>
<dbReference type="Proteomes" id="UP000000238">
    <property type="component" value="Chromosome"/>
</dbReference>
<evidence type="ECO:0000313" key="2">
    <source>
        <dbReference type="Proteomes" id="UP000000238"/>
    </source>
</evidence>
<organism evidence="1 2">
    <name type="scientific">Hahella chejuensis (strain KCTC 2396)</name>
    <dbReference type="NCBI Taxonomy" id="349521"/>
    <lineage>
        <taxon>Bacteria</taxon>
        <taxon>Pseudomonadati</taxon>
        <taxon>Pseudomonadota</taxon>
        <taxon>Gammaproteobacteria</taxon>
        <taxon>Oceanospirillales</taxon>
        <taxon>Hahellaceae</taxon>
        <taxon>Hahella</taxon>
    </lineage>
</organism>
<gene>
    <name evidence="1" type="ordered locus">HCH_01423</name>
</gene>
<evidence type="ECO:0008006" key="3">
    <source>
        <dbReference type="Google" id="ProtNLM"/>
    </source>
</evidence>
<evidence type="ECO:0000313" key="1">
    <source>
        <dbReference type="EMBL" id="ABC28285.1"/>
    </source>
</evidence>
<dbReference type="KEGG" id="hch:HCH_01423"/>
<dbReference type="OrthoDB" id="9126735at2"/>
<sequence length="311" mass="33518">MVTTARAATSLSSIRQGLNRIGRHSLFSPSALVQICALIIIAVLLLPAAHAGDGKILAAPGVTQIEGSAGGGLTPWAVLAGYASRDDIAGSVFSSRVGVDDYRLDIWGGALNFYDRVEISIAHQKFDLKQAGAEIRQDIYGAKVRLYGDLIYSDWPQVSAGFQYKRLQDNAIAKAVGAADADHGTDFYLAASKLQLGAVGGYNLLWSLGVRATKANQLGLLGFGGDQRDRYSPQIEAAVAVLLNAHFAVGAEYRQKPDNLGFAKEEDWRDIFIAYFPNKHVNLTLAWVDLGDIAGQDNQRGAYLSLTGYLW</sequence>
<keyword evidence="2" id="KW-1185">Reference proteome</keyword>
<reference evidence="1 2" key="1">
    <citation type="journal article" date="2005" name="Nucleic Acids Res.">
        <title>Genomic blueprint of Hahella chejuensis, a marine microbe producing an algicidal agent.</title>
        <authorList>
            <person name="Jeong H."/>
            <person name="Yim J.H."/>
            <person name="Lee C."/>
            <person name="Choi S.-H."/>
            <person name="Park Y.K."/>
            <person name="Yoon S.H."/>
            <person name="Hur C.-G."/>
            <person name="Kang H.-Y."/>
            <person name="Kim D."/>
            <person name="Lee H.H."/>
            <person name="Park K.H."/>
            <person name="Park S.-H."/>
            <person name="Park H.-S."/>
            <person name="Lee H.K."/>
            <person name="Oh T.K."/>
            <person name="Kim J.F."/>
        </authorList>
    </citation>
    <scope>NUCLEOTIDE SEQUENCE [LARGE SCALE GENOMIC DNA]</scope>
    <source>
        <strain evidence="1 2">KCTC 2396</strain>
    </source>
</reference>
<dbReference type="InterPro" id="IPR021393">
    <property type="entry name" value="DUF3034"/>
</dbReference>
<proteinExistence type="predicted"/>
<dbReference type="HOGENOM" id="CLU_070026_0_0_6"/>
<dbReference type="AlphaFoldDB" id="Q2SM39"/>
<dbReference type="RefSeq" id="WP_011395358.1">
    <property type="nucleotide sequence ID" value="NC_007645.1"/>
</dbReference>
<accession>Q2SM39</accession>
<dbReference type="STRING" id="349521.HCH_01423"/>
<protein>
    <recommendedName>
        <fullName evidence="3">DUF3034 family protein</fullName>
    </recommendedName>
</protein>
<dbReference type="Pfam" id="PF11231">
    <property type="entry name" value="DUF3034"/>
    <property type="match status" value="1"/>
</dbReference>